<keyword evidence="4 10" id="KW-0808">Transferase</keyword>
<reference evidence="10" key="1">
    <citation type="submission" date="2013-12" db="EMBL/GenBank/DDBJ databases">
        <authorList>
            <person name="Linke B."/>
        </authorList>
    </citation>
    <scope>NUCLEOTIDE SEQUENCE [LARGE SCALE GENOMIC DNA]</scope>
    <source>
        <strain evidence="10">CRIB-18</strain>
    </source>
</reference>
<keyword evidence="7 8" id="KW-0472">Membrane</keyword>
<dbReference type="InterPro" id="IPR003362">
    <property type="entry name" value="Bact_transf"/>
</dbReference>
<evidence type="ECO:0000256" key="7">
    <source>
        <dbReference type="ARBA" id="ARBA00023136"/>
    </source>
</evidence>
<dbReference type="eggNOG" id="COG2148">
    <property type="taxonomic scope" value="Bacteria"/>
</dbReference>
<evidence type="ECO:0000256" key="3">
    <source>
        <dbReference type="ARBA" id="ARBA00022475"/>
    </source>
</evidence>
<reference evidence="10" key="2">
    <citation type="submission" date="2014-09" db="EMBL/GenBank/DDBJ databases">
        <title>Criblamydia sequanensis harbors a mega-plasmid encoding arsenite resistance.</title>
        <authorList>
            <person name="Bertelli C."/>
            <person name="Goesmann A."/>
            <person name="Greub G."/>
        </authorList>
    </citation>
    <scope>NUCLEOTIDE SEQUENCE [LARGE SCALE GENOMIC DNA]</scope>
    <source>
        <strain evidence="10">CRIB-18</strain>
    </source>
</reference>
<keyword evidence="6 8" id="KW-1133">Transmembrane helix</keyword>
<keyword evidence="11" id="KW-1185">Reference proteome</keyword>
<evidence type="ECO:0000256" key="1">
    <source>
        <dbReference type="ARBA" id="ARBA00004236"/>
    </source>
</evidence>
<name>A0A090D0E0_9BACT</name>
<organism evidence="10 11">
    <name type="scientific">Candidatus Criblamydia sequanensis CRIB-18</name>
    <dbReference type="NCBI Taxonomy" id="1437425"/>
    <lineage>
        <taxon>Bacteria</taxon>
        <taxon>Pseudomonadati</taxon>
        <taxon>Chlamydiota</taxon>
        <taxon>Chlamydiia</taxon>
        <taxon>Parachlamydiales</taxon>
        <taxon>Candidatus Criblamydiaceae</taxon>
        <taxon>Candidatus Criblamydia</taxon>
    </lineage>
</organism>
<evidence type="ECO:0000313" key="11">
    <source>
        <dbReference type="Proteomes" id="UP000031552"/>
    </source>
</evidence>
<dbReference type="GO" id="GO:0047360">
    <property type="term" value="F:undecaprenyl-phosphate galactose phosphotransferase activity"/>
    <property type="evidence" value="ECO:0007669"/>
    <property type="project" value="UniProtKB-EC"/>
</dbReference>
<gene>
    <name evidence="10" type="primary">wcaJ</name>
    <name evidence="10" type="ORF">CSEC_2196</name>
</gene>
<protein>
    <submittedName>
        <fullName evidence="10">Undecaprenyl-phosphate galactose phosphotransferase</fullName>
        <ecNumber evidence="10">2.7.8.6</ecNumber>
    </submittedName>
</protein>
<dbReference type="GO" id="GO:0005886">
    <property type="term" value="C:plasma membrane"/>
    <property type="evidence" value="ECO:0007669"/>
    <property type="project" value="UniProtKB-SubCell"/>
</dbReference>
<dbReference type="EMBL" id="CCEJ010000011">
    <property type="protein sequence ID" value="CDR35002.1"/>
    <property type="molecule type" value="Genomic_DNA"/>
</dbReference>
<proteinExistence type="inferred from homology"/>
<feature type="transmembrane region" description="Helical" evidence="8">
    <location>
        <begin position="40"/>
        <end position="61"/>
    </location>
</feature>
<evidence type="ECO:0000256" key="5">
    <source>
        <dbReference type="ARBA" id="ARBA00022692"/>
    </source>
</evidence>
<keyword evidence="5 8" id="KW-0812">Transmembrane</keyword>
<comment type="similarity">
    <text evidence="2">Belongs to the bacterial sugar transferase family.</text>
</comment>
<dbReference type="Pfam" id="PF02397">
    <property type="entry name" value="Bac_transf"/>
    <property type="match status" value="1"/>
</dbReference>
<evidence type="ECO:0000256" key="4">
    <source>
        <dbReference type="ARBA" id="ARBA00022679"/>
    </source>
</evidence>
<keyword evidence="3" id="KW-1003">Cell membrane</keyword>
<sequence>MNLDTVTDRFSCKDELKKADLFLTECFKVKHIFIKRVFDLSFSLLALFFLSPLLLLIALLIKLTSKGPIFFLQERIGRGGKPFICYKFRTMYADAEFRLSDLLNSCSLLKKEWEDSRKLKKDPRITTLGHLLRKTSLDELPQFFNVLKGDLSVVGPRPVVKDEIISYFGEKAYKILSIRPGITGIWQVSGRNDTSYDERIAMDEKYVDTRTFLLDLKLIIKTVYKVFNPSGAY</sequence>
<dbReference type="PANTHER" id="PTHR30576">
    <property type="entry name" value="COLANIC BIOSYNTHESIS UDP-GLUCOSE LIPID CARRIER TRANSFERASE"/>
    <property type="match status" value="1"/>
</dbReference>
<evidence type="ECO:0000313" key="10">
    <source>
        <dbReference type="EMBL" id="CDR35002.1"/>
    </source>
</evidence>
<dbReference type="OrthoDB" id="9808602at2"/>
<comment type="caution">
    <text evidence="10">The sequence shown here is derived from an EMBL/GenBank/DDBJ whole genome shotgun (WGS) entry which is preliminary data.</text>
</comment>
<dbReference type="EC" id="2.7.8.6" evidence="10"/>
<dbReference type="Proteomes" id="UP000031552">
    <property type="component" value="Unassembled WGS sequence"/>
</dbReference>
<accession>A0A090D0E0</accession>
<dbReference type="STRING" id="1437425.CSEC_2196"/>
<evidence type="ECO:0000256" key="6">
    <source>
        <dbReference type="ARBA" id="ARBA00022989"/>
    </source>
</evidence>
<evidence type="ECO:0000256" key="8">
    <source>
        <dbReference type="SAM" id="Phobius"/>
    </source>
</evidence>
<feature type="domain" description="Bacterial sugar transferase" evidence="9">
    <location>
        <begin position="35"/>
        <end position="227"/>
    </location>
</feature>
<dbReference type="AlphaFoldDB" id="A0A090D0E0"/>
<dbReference type="RefSeq" id="WP_079978056.1">
    <property type="nucleotide sequence ID" value="NZ_CCEJ010000011.1"/>
</dbReference>
<comment type="subcellular location">
    <subcellularLocation>
        <location evidence="1">Cell membrane</location>
    </subcellularLocation>
</comment>
<evidence type="ECO:0000259" key="9">
    <source>
        <dbReference type="Pfam" id="PF02397"/>
    </source>
</evidence>
<dbReference type="PANTHER" id="PTHR30576:SF4">
    <property type="entry name" value="UNDECAPRENYL-PHOSPHATE GALACTOSE PHOSPHOTRANSFERASE"/>
    <property type="match status" value="1"/>
</dbReference>
<evidence type="ECO:0000256" key="2">
    <source>
        <dbReference type="ARBA" id="ARBA00006464"/>
    </source>
</evidence>